<evidence type="ECO:0000313" key="3">
    <source>
        <dbReference type="Proteomes" id="UP001235343"/>
    </source>
</evidence>
<comment type="caution">
    <text evidence="2">The sequence shown here is derived from an EMBL/GenBank/DDBJ whole genome shotgun (WGS) entry which is preliminary data.</text>
</comment>
<proteinExistence type="predicted"/>
<name>A0ABT7LB88_9BACI</name>
<organism evidence="2 3">
    <name type="scientific">Aquibacillus rhizosphaerae</name>
    <dbReference type="NCBI Taxonomy" id="3051431"/>
    <lineage>
        <taxon>Bacteria</taxon>
        <taxon>Bacillati</taxon>
        <taxon>Bacillota</taxon>
        <taxon>Bacilli</taxon>
        <taxon>Bacillales</taxon>
        <taxon>Bacillaceae</taxon>
        <taxon>Aquibacillus</taxon>
    </lineage>
</organism>
<keyword evidence="3" id="KW-1185">Reference proteome</keyword>
<evidence type="ECO:0000256" key="1">
    <source>
        <dbReference type="SAM" id="Phobius"/>
    </source>
</evidence>
<keyword evidence="1" id="KW-1133">Transmembrane helix</keyword>
<feature type="transmembrane region" description="Helical" evidence="1">
    <location>
        <begin position="59"/>
        <end position="80"/>
    </location>
</feature>
<reference evidence="2 3" key="1">
    <citation type="submission" date="2023-06" db="EMBL/GenBank/DDBJ databases">
        <title>Aquibacillus rhizosphaerae LR5S19.</title>
        <authorList>
            <person name="Sun J.-Q."/>
        </authorList>
    </citation>
    <scope>NUCLEOTIDE SEQUENCE [LARGE SCALE GENOMIC DNA]</scope>
    <source>
        <strain evidence="2 3">LR5S19</strain>
    </source>
</reference>
<sequence>MRKDNLKWLMMLGSLLGIIGLIFIFFSNNLGASLAEGWLAKYDYAPSDYESKVKTNTNIFLVTGSILFGIGLSTVVFAFYKMLNTKK</sequence>
<keyword evidence="1" id="KW-0812">Transmembrane</keyword>
<protein>
    <recommendedName>
        <fullName evidence="4">DUF4321 domain-containing protein</fullName>
    </recommendedName>
</protein>
<keyword evidence="1" id="KW-0472">Membrane</keyword>
<gene>
    <name evidence="2" type="ORF">QQS35_18600</name>
</gene>
<accession>A0ABT7LB88</accession>
<dbReference type="RefSeq" id="WP_285933720.1">
    <property type="nucleotide sequence ID" value="NZ_JASTZU010000058.1"/>
</dbReference>
<evidence type="ECO:0008006" key="4">
    <source>
        <dbReference type="Google" id="ProtNLM"/>
    </source>
</evidence>
<dbReference type="EMBL" id="JASTZU010000058">
    <property type="protein sequence ID" value="MDL4842450.1"/>
    <property type="molecule type" value="Genomic_DNA"/>
</dbReference>
<dbReference type="Proteomes" id="UP001235343">
    <property type="component" value="Unassembled WGS sequence"/>
</dbReference>
<evidence type="ECO:0000313" key="2">
    <source>
        <dbReference type="EMBL" id="MDL4842450.1"/>
    </source>
</evidence>